<dbReference type="InterPro" id="IPR003599">
    <property type="entry name" value="Ig_sub"/>
</dbReference>
<protein>
    <recommendedName>
        <fullName evidence="7">Ig-like domain-containing protein</fullName>
    </recommendedName>
</protein>
<reference evidence="8 9" key="1">
    <citation type="submission" date="2019-06" db="EMBL/GenBank/DDBJ databases">
        <title>Draft genomes of female and male turbot (Scophthalmus maximus).</title>
        <authorList>
            <person name="Xu H."/>
            <person name="Xu X.-W."/>
            <person name="Shao C."/>
            <person name="Chen S."/>
        </authorList>
    </citation>
    <scope>NUCLEOTIDE SEQUENCE [LARGE SCALE GENOMIC DNA]</scope>
    <source>
        <strain evidence="8">Ysfricsl-2016a</strain>
        <tissue evidence="8">Blood</tissue>
    </source>
</reference>
<feature type="domain" description="Ig-like" evidence="7">
    <location>
        <begin position="396"/>
        <end position="478"/>
    </location>
</feature>
<evidence type="ECO:0000259" key="7">
    <source>
        <dbReference type="PROSITE" id="PS50835"/>
    </source>
</evidence>
<dbReference type="PANTHER" id="PTHR44337:SF20">
    <property type="entry name" value="CARCINOEMBRYONIC ANTIGEN-RELATED CELL ADHESION MOLECULE 5-RELATED"/>
    <property type="match status" value="1"/>
</dbReference>
<accession>A0A6A4TQQ6</accession>
<dbReference type="InterPro" id="IPR013098">
    <property type="entry name" value="Ig_I-set"/>
</dbReference>
<dbReference type="Pfam" id="PF07686">
    <property type="entry name" value="V-set"/>
    <property type="match status" value="1"/>
</dbReference>
<feature type="domain" description="Ig-like" evidence="7">
    <location>
        <begin position="124"/>
        <end position="213"/>
    </location>
</feature>
<dbReference type="InterPro" id="IPR036179">
    <property type="entry name" value="Ig-like_dom_sf"/>
</dbReference>
<keyword evidence="5" id="KW-1133">Transmembrane helix</keyword>
<feature type="domain" description="Ig-like" evidence="7">
    <location>
        <begin position="218"/>
        <end position="294"/>
    </location>
</feature>
<dbReference type="SMART" id="SM00409">
    <property type="entry name" value="IG"/>
    <property type="match status" value="5"/>
</dbReference>
<evidence type="ECO:0000256" key="2">
    <source>
        <dbReference type="ARBA" id="ARBA00023157"/>
    </source>
</evidence>
<feature type="chain" id="PRO_5025566183" description="Ig-like domain-containing protein" evidence="6">
    <location>
        <begin position="21"/>
        <end position="605"/>
    </location>
</feature>
<dbReference type="CDD" id="cd00096">
    <property type="entry name" value="Ig"/>
    <property type="match status" value="1"/>
</dbReference>
<keyword evidence="5" id="KW-0472">Membrane</keyword>
<evidence type="ECO:0000256" key="6">
    <source>
        <dbReference type="SAM" id="SignalP"/>
    </source>
</evidence>
<dbReference type="Gene3D" id="2.60.40.10">
    <property type="entry name" value="Immunoglobulins"/>
    <property type="match status" value="5"/>
</dbReference>
<evidence type="ECO:0000256" key="5">
    <source>
        <dbReference type="SAM" id="Phobius"/>
    </source>
</evidence>
<gene>
    <name evidence="8" type="ORF">F2P81_002093</name>
</gene>
<keyword evidence="3" id="KW-0325">Glycoprotein</keyword>
<evidence type="ECO:0000256" key="3">
    <source>
        <dbReference type="ARBA" id="ARBA00023180"/>
    </source>
</evidence>
<keyword evidence="5" id="KW-0812">Transmembrane</keyword>
<dbReference type="SUPFAM" id="SSF48726">
    <property type="entry name" value="Immunoglobulin"/>
    <property type="match status" value="5"/>
</dbReference>
<evidence type="ECO:0000313" key="9">
    <source>
        <dbReference type="Proteomes" id="UP000438429"/>
    </source>
</evidence>
<evidence type="ECO:0000256" key="1">
    <source>
        <dbReference type="ARBA" id="ARBA00022729"/>
    </source>
</evidence>
<comment type="caution">
    <text evidence="8">The sequence shown here is derived from an EMBL/GenBank/DDBJ whole genome shotgun (WGS) entry which is preliminary data.</text>
</comment>
<dbReference type="AlphaFoldDB" id="A0A6A4TQQ6"/>
<feature type="domain" description="Ig-like" evidence="7">
    <location>
        <begin position="296"/>
        <end position="393"/>
    </location>
</feature>
<keyword evidence="1 6" id="KW-0732">Signal</keyword>
<proteinExistence type="predicted"/>
<dbReference type="Pfam" id="PF13895">
    <property type="entry name" value="Ig_2"/>
    <property type="match status" value="1"/>
</dbReference>
<dbReference type="Proteomes" id="UP000438429">
    <property type="component" value="Unassembled WGS sequence"/>
</dbReference>
<keyword evidence="4" id="KW-0393">Immunoglobulin domain</keyword>
<dbReference type="PANTHER" id="PTHR44337">
    <property type="entry name" value="CARCINOEMBRYONIC ANTIGEN-RELATED CELL ADHESION MOLECULE 8"/>
    <property type="match status" value="1"/>
</dbReference>
<dbReference type="InterPro" id="IPR003598">
    <property type="entry name" value="Ig_sub2"/>
</dbReference>
<dbReference type="InterPro" id="IPR013106">
    <property type="entry name" value="Ig_V-set"/>
</dbReference>
<evidence type="ECO:0000256" key="4">
    <source>
        <dbReference type="ARBA" id="ARBA00023319"/>
    </source>
</evidence>
<feature type="signal peptide" evidence="6">
    <location>
        <begin position="1"/>
        <end position="20"/>
    </location>
</feature>
<dbReference type="Pfam" id="PF13927">
    <property type="entry name" value="Ig_3"/>
    <property type="match status" value="2"/>
</dbReference>
<dbReference type="SMART" id="SM00408">
    <property type="entry name" value="IGc2"/>
    <property type="match status" value="4"/>
</dbReference>
<dbReference type="Pfam" id="PF07679">
    <property type="entry name" value="I-set"/>
    <property type="match status" value="1"/>
</dbReference>
<evidence type="ECO:0000313" key="8">
    <source>
        <dbReference type="EMBL" id="KAF0045564.1"/>
    </source>
</evidence>
<name>A0A6A4TQQ6_SCOMX</name>
<keyword evidence="2" id="KW-1015">Disulfide bond</keyword>
<dbReference type="PROSITE" id="PS50835">
    <property type="entry name" value="IG_LIKE"/>
    <property type="match status" value="4"/>
</dbReference>
<organism evidence="8 9">
    <name type="scientific">Scophthalmus maximus</name>
    <name type="common">Turbot</name>
    <name type="synonym">Psetta maxima</name>
    <dbReference type="NCBI Taxonomy" id="52904"/>
    <lineage>
        <taxon>Eukaryota</taxon>
        <taxon>Metazoa</taxon>
        <taxon>Chordata</taxon>
        <taxon>Craniata</taxon>
        <taxon>Vertebrata</taxon>
        <taxon>Euteleostomi</taxon>
        <taxon>Actinopterygii</taxon>
        <taxon>Neopterygii</taxon>
        <taxon>Teleostei</taxon>
        <taxon>Neoteleostei</taxon>
        <taxon>Acanthomorphata</taxon>
        <taxon>Carangaria</taxon>
        <taxon>Pleuronectiformes</taxon>
        <taxon>Pleuronectoidei</taxon>
        <taxon>Scophthalmidae</taxon>
        <taxon>Scophthalmus</taxon>
    </lineage>
</organism>
<dbReference type="InterPro" id="IPR013783">
    <property type="entry name" value="Ig-like_fold"/>
</dbReference>
<sequence>MDVLLLLCIVSVTFTGSSEGAGVLLDDVLHAAVGGKVMFTTLLTPQEASVVVAWTFGLDNLITSKKDSNTTAQQYEGRITLFRSNGSLELRNLTVNDSGEYEVAILPPNAGIIRGSTILEMHAPVLNVTVNPISTDLVEFSSSVNLSCTSSGSSLSFLWLNGSSEVTAGDRVQLTDGNSTVTIYNVTRYDQGPFRCHVFNLVSDGTSDRVNLSISFGPENTSLSPSLKFYEEGSNISLTCSAVSRPAAQVQWFLDGDKLTDAGPELRLTDIRTSQSGNYSCRAFNNKTMRNQTSQPAVISVLERISGASVKSKTNQAVEGNFVNLTCEAAGSVFTRQWMKDGSVLIPTDNMVFHNKQRVLSFQPLKKTDSGGYSCRVANPINSDEAKYTMVVNHGPDNVQVTGPSEINLKHTLTLTCSAESTPAASYTWVLNKKEILSNSAVFTKDTTEFSDNGKYICTAVNNITGRKSSAVHGLSVTVKPPSRCSGGCTAGIVVACCFVGGLCAGGWFFISRRKRRRQEQRSIVRESGKSHQVHMYLSNMQVAQRSQVTQEVTHAQNSLFQNKDGGTVELGLDHNLSDNAEVKVNNTLPAASSPPTGDVHQEQM</sequence>
<feature type="transmembrane region" description="Helical" evidence="5">
    <location>
        <begin position="491"/>
        <end position="511"/>
    </location>
</feature>
<dbReference type="EMBL" id="VEVO01000002">
    <property type="protein sequence ID" value="KAF0045564.1"/>
    <property type="molecule type" value="Genomic_DNA"/>
</dbReference>
<dbReference type="InterPro" id="IPR007110">
    <property type="entry name" value="Ig-like_dom"/>
</dbReference>
<dbReference type="InterPro" id="IPR052598">
    <property type="entry name" value="IgSF_CEA-related"/>
</dbReference>